<organism evidence="1">
    <name type="scientific">Arundo donax</name>
    <name type="common">Giant reed</name>
    <name type="synonym">Donax arundinaceus</name>
    <dbReference type="NCBI Taxonomy" id="35708"/>
    <lineage>
        <taxon>Eukaryota</taxon>
        <taxon>Viridiplantae</taxon>
        <taxon>Streptophyta</taxon>
        <taxon>Embryophyta</taxon>
        <taxon>Tracheophyta</taxon>
        <taxon>Spermatophyta</taxon>
        <taxon>Magnoliopsida</taxon>
        <taxon>Liliopsida</taxon>
        <taxon>Poales</taxon>
        <taxon>Poaceae</taxon>
        <taxon>PACMAD clade</taxon>
        <taxon>Arundinoideae</taxon>
        <taxon>Arundineae</taxon>
        <taxon>Arundo</taxon>
    </lineage>
</organism>
<name>A0A0A8ZXL8_ARUDO</name>
<protein>
    <submittedName>
        <fullName evidence="1">Uncharacterized protein</fullName>
    </submittedName>
</protein>
<accession>A0A0A8ZXL8</accession>
<dbReference type="AlphaFoldDB" id="A0A0A8ZXL8"/>
<reference evidence="1" key="1">
    <citation type="submission" date="2014-09" db="EMBL/GenBank/DDBJ databases">
        <authorList>
            <person name="Magalhaes I.L.F."/>
            <person name="Oliveira U."/>
            <person name="Santos F.R."/>
            <person name="Vidigal T.H.D.A."/>
            <person name="Brescovit A.D."/>
            <person name="Santos A.J."/>
        </authorList>
    </citation>
    <scope>NUCLEOTIDE SEQUENCE</scope>
    <source>
        <tissue evidence="1">Shoot tissue taken approximately 20 cm above the soil surface</tissue>
    </source>
</reference>
<reference evidence="1" key="2">
    <citation type="journal article" date="2015" name="Data Brief">
        <title>Shoot transcriptome of the giant reed, Arundo donax.</title>
        <authorList>
            <person name="Barrero R.A."/>
            <person name="Guerrero F.D."/>
            <person name="Moolhuijzen P."/>
            <person name="Goolsby J.A."/>
            <person name="Tidwell J."/>
            <person name="Bellgard S.E."/>
            <person name="Bellgard M.I."/>
        </authorList>
    </citation>
    <scope>NUCLEOTIDE SEQUENCE</scope>
    <source>
        <tissue evidence="1">Shoot tissue taken approximately 20 cm above the soil surface</tissue>
    </source>
</reference>
<sequence>MCFSDSFFHSKEARGDDPGQAVMNFITDFFLLSYSSI</sequence>
<evidence type="ECO:0000313" key="1">
    <source>
        <dbReference type="EMBL" id="JAD43566.1"/>
    </source>
</evidence>
<proteinExistence type="predicted"/>
<dbReference type="EMBL" id="GBRH01254329">
    <property type="protein sequence ID" value="JAD43566.1"/>
    <property type="molecule type" value="Transcribed_RNA"/>
</dbReference>